<evidence type="ECO:0000313" key="1">
    <source>
        <dbReference type="EMBL" id="MBW7476080.1"/>
    </source>
</evidence>
<reference evidence="1 2" key="1">
    <citation type="submission" date="2021-07" db="EMBL/GenBank/DDBJ databases">
        <title>Paenibacillus radiodurans sp. nov., isolated from the southeastern edge of Tengger Desert.</title>
        <authorList>
            <person name="Zhang G."/>
        </authorList>
    </citation>
    <scope>NUCLEOTIDE SEQUENCE [LARGE SCALE GENOMIC DNA]</scope>
    <source>
        <strain evidence="1 2">DT7-4</strain>
    </source>
</reference>
<keyword evidence="2" id="KW-1185">Reference proteome</keyword>
<dbReference type="EMBL" id="JAHZIJ010000010">
    <property type="protein sequence ID" value="MBW7476080.1"/>
    <property type="molecule type" value="Genomic_DNA"/>
</dbReference>
<protein>
    <submittedName>
        <fullName evidence="1">DUF445 domain-containing protein</fullName>
    </submittedName>
</protein>
<evidence type="ECO:0000313" key="2">
    <source>
        <dbReference type="Proteomes" id="UP000812277"/>
    </source>
</evidence>
<organism evidence="1 2">
    <name type="scientific">Paenibacillus oenotherae</name>
    <dbReference type="NCBI Taxonomy" id="1435645"/>
    <lineage>
        <taxon>Bacteria</taxon>
        <taxon>Bacillati</taxon>
        <taxon>Bacillota</taxon>
        <taxon>Bacilli</taxon>
        <taxon>Bacillales</taxon>
        <taxon>Paenibacillaceae</taxon>
        <taxon>Paenibacillus</taxon>
    </lineage>
</organism>
<dbReference type="PANTHER" id="PTHR38442">
    <property type="entry name" value="INNER MEMBRANE PROTEIN-RELATED"/>
    <property type="match status" value="1"/>
</dbReference>
<gene>
    <name evidence="1" type="ORF">K0T92_15140</name>
</gene>
<sequence length="412" mass="46305">MRSRYLASISLAVMASGFVATLFLPKSIFVSLLQGGFEAGLVGGIADWFAVTALFRHPLGIPIPHTSLLLKNRNRIIQSLISAMENEFLNKESIENKLRKLNVLRYASSLLTKLLSRRSVRKSILNLLIQLAQRMPLDKAAPYIQSGIAAYIQKMDMRAAADTVLAKIMNDRYDEKSFDYVLDEGANWAAKPDTGIMLGKLASEKLNEVKVGGFMGFAVQAFAGFMNEEKMGTMLQNLLLSGIRELKNEDNPYREKIIREVRVRLFELAGDETRLDGLKAWALNQLQGEGTESFIQERIEDLRGSIIHKLEEEQGNGGRAVFTVYRSIVRYVNKQPEWIAAWESRLLSGIIGFVESNHYRIGQLVKENLDQMDDASLVRMLEDKLGNDLQWIRVNGALCGFVVGIVLSLFQL</sequence>
<dbReference type="Proteomes" id="UP000812277">
    <property type="component" value="Unassembled WGS sequence"/>
</dbReference>
<dbReference type="PANTHER" id="PTHR38442:SF1">
    <property type="entry name" value="INNER MEMBRANE PROTEIN"/>
    <property type="match status" value="1"/>
</dbReference>
<comment type="caution">
    <text evidence="1">The sequence shown here is derived from an EMBL/GenBank/DDBJ whole genome shotgun (WGS) entry which is preliminary data.</text>
</comment>
<dbReference type="Pfam" id="PF04286">
    <property type="entry name" value="DUF445"/>
    <property type="match status" value="1"/>
</dbReference>
<dbReference type="InterPro" id="IPR007383">
    <property type="entry name" value="DUF445"/>
</dbReference>
<proteinExistence type="predicted"/>
<name>A0ABS7D865_9BACL</name>
<accession>A0ABS7D865</accession>
<dbReference type="RefSeq" id="WP_219873322.1">
    <property type="nucleotide sequence ID" value="NZ_JAHZIJ010000010.1"/>
</dbReference>